<keyword evidence="4" id="KW-1185">Reference proteome</keyword>
<dbReference type="Gene3D" id="3.40.190.170">
    <property type="entry name" value="Bacterial extracellular solute-binding protein, family 7"/>
    <property type="match status" value="1"/>
</dbReference>
<dbReference type="NCBIfam" id="NF037995">
    <property type="entry name" value="TRAP_S1"/>
    <property type="match status" value="1"/>
</dbReference>
<gene>
    <name evidence="3" type="ORF">SAMN02982922_1150</name>
</gene>
<protein>
    <submittedName>
        <fullName evidence="3">TRAP-type C4-dicarboxylate transport system, substrate-binding protein</fullName>
    </submittedName>
</protein>
<dbReference type="GO" id="GO:0055085">
    <property type="term" value="P:transmembrane transport"/>
    <property type="evidence" value="ECO:0007669"/>
    <property type="project" value="InterPro"/>
</dbReference>
<feature type="signal peptide" evidence="2">
    <location>
        <begin position="1"/>
        <end position="23"/>
    </location>
</feature>
<evidence type="ECO:0000256" key="1">
    <source>
        <dbReference type="ARBA" id="ARBA00022729"/>
    </source>
</evidence>
<dbReference type="Pfam" id="PF03480">
    <property type="entry name" value="DctP"/>
    <property type="match status" value="1"/>
</dbReference>
<accession>A0A1X7N3G9</accession>
<dbReference type="EMBL" id="FXBL01000004">
    <property type="protein sequence ID" value="SMH31376.1"/>
    <property type="molecule type" value="Genomic_DNA"/>
</dbReference>
<feature type="chain" id="PRO_5013141011" evidence="2">
    <location>
        <begin position="24"/>
        <end position="351"/>
    </location>
</feature>
<keyword evidence="1 2" id="KW-0732">Signal</keyword>
<organism evidence="3 4">
    <name type="scientific">Mesorhizobium australicum</name>
    <dbReference type="NCBI Taxonomy" id="536018"/>
    <lineage>
        <taxon>Bacteria</taxon>
        <taxon>Pseudomonadati</taxon>
        <taxon>Pseudomonadota</taxon>
        <taxon>Alphaproteobacteria</taxon>
        <taxon>Hyphomicrobiales</taxon>
        <taxon>Phyllobacteriaceae</taxon>
        <taxon>Mesorhizobium</taxon>
    </lineage>
</organism>
<name>A0A1X7N3G9_9HYPH</name>
<dbReference type="InterPro" id="IPR038404">
    <property type="entry name" value="TRAP_DctP_sf"/>
</dbReference>
<evidence type="ECO:0000313" key="4">
    <source>
        <dbReference type="Proteomes" id="UP000193083"/>
    </source>
</evidence>
<dbReference type="InterPro" id="IPR018389">
    <property type="entry name" value="DctP_fam"/>
</dbReference>
<reference evidence="3 4" key="1">
    <citation type="submission" date="2017-04" db="EMBL/GenBank/DDBJ databases">
        <authorList>
            <person name="Afonso C.L."/>
            <person name="Miller P.J."/>
            <person name="Scott M.A."/>
            <person name="Spackman E."/>
            <person name="Goraichik I."/>
            <person name="Dimitrov K.M."/>
            <person name="Suarez D.L."/>
            <person name="Swayne D.E."/>
        </authorList>
    </citation>
    <scope>NUCLEOTIDE SEQUENCE [LARGE SCALE GENOMIC DNA]</scope>
    <source>
        <strain evidence="3 4">B5P</strain>
    </source>
</reference>
<dbReference type="PANTHER" id="PTHR33376:SF4">
    <property type="entry name" value="SIALIC ACID-BINDING PERIPLASMIC PROTEIN SIAP"/>
    <property type="match status" value="1"/>
</dbReference>
<evidence type="ECO:0000256" key="2">
    <source>
        <dbReference type="SAM" id="SignalP"/>
    </source>
</evidence>
<dbReference type="AlphaFoldDB" id="A0A1X7N3G9"/>
<dbReference type="OrthoDB" id="9799287at2"/>
<dbReference type="PANTHER" id="PTHR33376">
    <property type="match status" value="1"/>
</dbReference>
<sequence length="351" mass="37835">MKKITSAFLSLALTAAGMAAAQAQDLQELRLKVIGGWSNVTMTTAVEQPFWQTRIGELSGGKITADFNSLDTLGLKGDETLRLLRLKIADIVTGPVSFVAGDFKLYDGLDLSGAILDIDTMRKAVDAYRPVIDKNMQENFNAHLLMMWPSPPQVLFCKGEIKGVADLKGKKIRTFNQTLADFVEAVGGTPVNLSFAEVVPALQNGTADCGVTGTGPGNSAKWWEVTDHLFPLVLGWAPYFSAINIDTWNALDEPTKAFLTEQFAKLEAEMWSHVAAAAEQGVNCNTGIGECTKGIKANMKLVEVTDADKALLAGMVTETILPRWAGRCGEACVTDWNETVGKTLGFTAKAQ</sequence>
<dbReference type="RefSeq" id="WP_085463268.1">
    <property type="nucleotide sequence ID" value="NZ_FXBL01000004.1"/>
</dbReference>
<dbReference type="SUPFAM" id="SSF53850">
    <property type="entry name" value="Periplasmic binding protein-like II"/>
    <property type="match status" value="1"/>
</dbReference>
<proteinExistence type="predicted"/>
<evidence type="ECO:0000313" key="3">
    <source>
        <dbReference type="EMBL" id="SMH31376.1"/>
    </source>
</evidence>
<dbReference type="CDD" id="cd13602">
    <property type="entry name" value="PBP2_TRAP_BpDctp6_7"/>
    <property type="match status" value="1"/>
</dbReference>
<dbReference type="Proteomes" id="UP000193083">
    <property type="component" value="Unassembled WGS sequence"/>
</dbReference>